<organism evidence="4 5">
    <name type="scientific">Serendipita vermifera MAFF 305830</name>
    <dbReference type="NCBI Taxonomy" id="933852"/>
    <lineage>
        <taxon>Eukaryota</taxon>
        <taxon>Fungi</taxon>
        <taxon>Dikarya</taxon>
        <taxon>Basidiomycota</taxon>
        <taxon>Agaricomycotina</taxon>
        <taxon>Agaricomycetes</taxon>
        <taxon>Sebacinales</taxon>
        <taxon>Serendipitaceae</taxon>
        <taxon>Serendipita</taxon>
    </lineage>
</organism>
<evidence type="ECO:0000256" key="1">
    <source>
        <dbReference type="SAM" id="MobiDB-lite"/>
    </source>
</evidence>
<dbReference type="Pfam" id="PF13768">
    <property type="entry name" value="VWA_3"/>
    <property type="match status" value="1"/>
</dbReference>
<keyword evidence="5" id="KW-1185">Reference proteome</keyword>
<dbReference type="InterPro" id="IPR036465">
    <property type="entry name" value="vWFA_dom_sf"/>
</dbReference>
<dbReference type="OrthoDB" id="1729737at2759"/>
<dbReference type="PANTHER" id="PTHR45737">
    <property type="entry name" value="VON WILLEBRAND FACTOR A DOMAIN-CONTAINING PROTEIN 5A"/>
    <property type="match status" value="1"/>
</dbReference>
<sequence>MPYYVVGIIPVGSTVTDEYPLVQSRCHYNVLDVYTIAEVVQDYHSNATYNRDVEYVFPLPPSAAVCSFKAVIDDDKVIKGIVKEKGEAKKEYDEAVSQGKTAGLLQQEHADVFRVSLGNIKPNQKISVHISFVSIIPHDGSSPQALRITMPTAIAPRYGVAPTNIPWFKKNGGNRFELTVAVQMSKPVTSISSPSHPIGLTLGCAEKELTGDYEPSKAFVHLGDSAFLDKDIVIVISAQGLDAPRCTVERWLTSEGAEETTDAYALTLVPKFDLPALPSQEYIFLVDRSGSMGGGRMEAVKTSLQIMLKSLPSKNTTFNIVSFGSRYTSLWPKSQIYRTELRSALQFAFNSRQALVPNSTDKPPASVFVLTDGEAWDLDGINNFVRESVESAKKQDGLLRAFVLGVGNQVSTAMCEGIARAGQGSAVFVAEGEKPDAKLMSLLKAARGGVIEDLAIDWGVAESVAELEDDFEMISNPSDTEIPAPQAELPPLSLFDEATPSTDGAEVGPQKIMVQLPPPPIIQQAPKSDKLPIPLYPGFRCSIFAIIKQSSNPGFHSPTIKITGKVLGRAVAFQVPVSPITINASITAKAMESGKLLHTLAAKALIQVYEDMQRSAVTKAQIERLGKRYSLASSVTSFLAIDHESSSELRHSLFVHVAVPAPPPVPAPAPVAYGRMRMKAGGQPTLNPRVEPAGAKASSRYSPLYQASAPVLQAPASNMVTSPLSVAAAAGPAGLHSTDEEILRNRVALMSTLGSALGSRWNDASSPRQDRRIPSSSSRILAVQNPVDDSDDSEDEEWDSGPGQVRGRAAPPPPPAKSLRPGQSDFRGQSAPRGQSTPRGQSGFRGRGRGGVPQVQAYHNSRAESSSPPLTLETIAREQQFNGGFFYEPGFLGVVCGGVQAIPTLPALLADLAGDAGVKQDIWATVLVLACLKRVFGGEKDSWEMMAEKATGFVEDALNGMGADGSAICASLIASVKN</sequence>
<dbReference type="SMART" id="SM00327">
    <property type="entry name" value="VWA"/>
    <property type="match status" value="1"/>
</dbReference>
<gene>
    <name evidence="4" type="ORF">M408DRAFT_325868</name>
</gene>
<dbReference type="EMBL" id="KN824277">
    <property type="protein sequence ID" value="KIM34473.1"/>
    <property type="molecule type" value="Genomic_DNA"/>
</dbReference>
<evidence type="ECO:0000313" key="4">
    <source>
        <dbReference type="EMBL" id="KIM34473.1"/>
    </source>
</evidence>
<reference evidence="4 5" key="1">
    <citation type="submission" date="2014-04" db="EMBL/GenBank/DDBJ databases">
        <authorList>
            <consortium name="DOE Joint Genome Institute"/>
            <person name="Kuo A."/>
            <person name="Zuccaro A."/>
            <person name="Kohler A."/>
            <person name="Nagy L.G."/>
            <person name="Floudas D."/>
            <person name="Copeland A."/>
            <person name="Barry K.W."/>
            <person name="Cichocki N."/>
            <person name="Veneault-Fourrey C."/>
            <person name="LaButti K."/>
            <person name="Lindquist E.A."/>
            <person name="Lipzen A."/>
            <person name="Lundell T."/>
            <person name="Morin E."/>
            <person name="Murat C."/>
            <person name="Sun H."/>
            <person name="Tunlid A."/>
            <person name="Henrissat B."/>
            <person name="Grigoriev I.V."/>
            <person name="Hibbett D.S."/>
            <person name="Martin F."/>
            <person name="Nordberg H.P."/>
            <person name="Cantor M.N."/>
            <person name="Hua S.X."/>
        </authorList>
    </citation>
    <scope>NUCLEOTIDE SEQUENCE [LARGE SCALE GENOMIC DNA]</scope>
    <source>
        <strain evidence="4 5">MAFF 305830</strain>
    </source>
</reference>
<dbReference type="HOGENOM" id="CLU_003826_0_1_1"/>
<dbReference type="Proteomes" id="UP000054097">
    <property type="component" value="Unassembled WGS sequence"/>
</dbReference>
<dbReference type="PANTHER" id="PTHR45737:SF6">
    <property type="entry name" value="VON WILLEBRAND FACTOR A DOMAIN-CONTAINING PROTEIN 5A"/>
    <property type="match status" value="1"/>
</dbReference>
<dbReference type="Gene3D" id="3.40.50.410">
    <property type="entry name" value="von Willebrand factor, type A domain"/>
    <property type="match status" value="1"/>
</dbReference>
<dbReference type="PROSITE" id="PS51468">
    <property type="entry name" value="VIT"/>
    <property type="match status" value="1"/>
</dbReference>
<dbReference type="AlphaFoldDB" id="A0A0C2X8V5"/>
<evidence type="ECO:0000259" key="2">
    <source>
        <dbReference type="PROSITE" id="PS50234"/>
    </source>
</evidence>
<reference evidence="5" key="2">
    <citation type="submission" date="2015-01" db="EMBL/GenBank/DDBJ databases">
        <title>Evolutionary Origins and Diversification of the Mycorrhizal Mutualists.</title>
        <authorList>
            <consortium name="DOE Joint Genome Institute"/>
            <consortium name="Mycorrhizal Genomics Consortium"/>
            <person name="Kohler A."/>
            <person name="Kuo A."/>
            <person name="Nagy L.G."/>
            <person name="Floudas D."/>
            <person name="Copeland A."/>
            <person name="Barry K.W."/>
            <person name="Cichocki N."/>
            <person name="Veneault-Fourrey C."/>
            <person name="LaButti K."/>
            <person name="Lindquist E.A."/>
            <person name="Lipzen A."/>
            <person name="Lundell T."/>
            <person name="Morin E."/>
            <person name="Murat C."/>
            <person name="Riley R."/>
            <person name="Ohm R."/>
            <person name="Sun H."/>
            <person name="Tunlid A."/>
            <person name="Henrissat B."/>
            <person name="Grigoriev I.V."/>
            <person name="Hibbett D.S."/>
            <person name="Martin F."/>
        </authorList>
    </citation>
    <scope>NUCLEOTIDE SEQUENCE [LARGE SCALE GENOMIC DNA]</scope>
    <source>
        <strain evidence="5">MAFF 305830</strain>
    </source>
</reference>
<feature type="domain" description="VIT" evidence="3">
    <location>
        <begin position="5"/>
        <end position="134"/>
    </location>
</feature>
<evidence type="ECO:0000313" key="5">
    <source>
        <dbReference type="Proteomes" id="UP000054097"/>
    </source>
</evidence>
<accession>A0A0C2X8V5</accession>
<dbReference type="InterPro" id="IPR013694">
    <property type="entry name" value="VIT"/>
</dbReference>
<dbReference type="InterPro" id="IPR002035">
    <property type="entry name" value="VWF_A"/>
</dbReference>
<evidence type="ECO:0000259" key="3">
    <source>
        <dbReference type="PROSITE" id="PS51468"/>
    </source>
</evidence>
<feature type="domain" description="VWFA" evidence="2">
    <location>
        <begin position="231"/>
        <end position="446"/>
    </location>
</feature>
<protein>
    <recommendedName>
        <fullName evidence="6">VIT domain-containing protein</fullName>
    </recommendedName>
</protein>
<feature type="region of interest" description="Disordered" evidence="1">
    <location>
        <begin position="757"/>
        <end position="853"/>
    </location>
</feature>
<name>A0A0C2X8V5_SERVB</name>
<feature type="compositionally biased region" description="Acidic residues" evidence="1">
    <location>
        <begin position="788"/>
        <end position="799"/>
    </location>
</feature>
<dbReference type="Pfam" id="PF08487">
    <property type="entry name" value="VIT"/>
    <property type="match status" value="1"/>
</dbReference>
<dbReference type="SUPFAM" id="SSF53300">
    <property type="entry name" value="vWA-like"/>
    <property type="match status" value="1"/>
</dbReference>
<proteinExistence type="predicted"/>
<dbReference type="SMART" id="SM00609">
    <property type="entry name" value="VIT"/>
    <property type="match status" value="1"/>
</dbReference>
<evidence type="ECO:0008006" key="6">
    <source>
        <dbReference type="Google" id="ProtNLM"/>
    </source>
</evidence>
<dbReference type="PROSITE" id="PS50234">
    <property type="entry name" value="VWFA"/>
    <property type="match status" value="1"/>
</dbReference>
<dbReference type="STRING" id="933852.A0A0C2X8V5"/>